<evidence type="ECO:0000313" key="1">
    <source>
        <dbReference type="EMBL" id="CDR08611.1"/>
    </source>
</evidence>
<reference evidence="1" key="1">
    <citation type="submission" date="2014-05" db="EMBL/GenBank/DDBJ databases">
        <authorList>
            <person name="Horn Fabian"/>
        </authorList>
    </citation>
    <scope>NUCLEOTIDE SEQUENCE</scope>
</reference>
<proteinExistence type="predicted"/>
<protein>
    <submittedName>
        <fullName evidence="1">Uncharacterized protein</fullName>
    </submittedName>
</protein>
<dbReference type="HOGENOM" id="CLU_3240231_0_0_11"/>
<gene>
    <name evidence="1" type="ORF">SIRAN5264</name>
</gene>
<accession>A0A060ZRY5</accession>
<dbReference type="AlphaFoldDB" id="A0A060ZRY5"/>
<sequence length="43" mass="5014">MFFTLLPGGVRTVLWLFPFFTRQHDFAGNALPYFTNTTFLCPQ</sequence>
<organism evidence="1">
    <name type="scientific">Streptomyces iranensis</name>
    <dbReference type="NCBI Taxonomy" id="576784"/>
    <lineage>
        <taxon>Bacteria</taxon>
        <taxon>Bacillati</taxon>
        <taxon>Actinomycetota</taxon>
        <taxon>Actinomycetes</taxon>
        <taxon>Kitasatosporales</taxon>
        <taxon>Streptomycetaceae</taxon>
        <taxon>Streptomyces</taxon>
        <taxon>Streptomyces violaceusniger group</taxon>
    </lineage>
</organism>
<dbReference type="EMBL" id="LK022848">
    <property type="protein sequence ID" value="CDR08611.1"/>
    <property type="molecule type" value="Genomic_DNA"/>
</dbReference>
<name>A0A060ZRY5_9ACTN</name>